<dbReference type="EMBL" id="VEPZ02001006">
    <property type="protein sequence ID" value="KAE8702797.1"/>
    <property type="molecule type" value="Genomic_DNA"/>
</dbReference>
<comment type="caution">
    <text evidence="1">The sequence shown here is derived from an EMBL/GenBank/DDBJ whole genome shotgun (WGS) entry which is preliminary data.</text>
</comment>
<sequence>MIDVGERRWSRFSHGTLANSGVTAMRARNNWYGVSCRICCRGVINSQLGDGTLALQCSIQLDSLISASNESVAATKFPNLASPACSSRHHTLACSLFRCGPRISMNPSFESTALVPEIQAMKIKQNTWERMTVHLVTPMEQLQVRILVETPELSTPPNPNSPTLASWVARLKILELFALHSIGVYGYTNQATSMLKELLLFFKVSNSNTKNVKDVNI</sequence>
<evidence type="ECO:0000313" key="1">
    <source>
        <dbReference type="EMBL" id="KAE8702797.1"/>
    </source>
</evidence>
<dbReference type="Proteomes" id="UP000436088">
    <property type="component" value="Unassembled WGS sequence"/>
</dbReference>
<proteinExistence type="predicted"/>
<accession>A0A6A3AGE0</accession>
<gene>
    <name evidence="1" type="ORF">F3Y22_tig00110481pilonHSYRG00068</name>
</gene>
<evidence type="ECO:0000313" key="2">
    <source>
        <dbReference type="Proteomes" id="UP000436088"/>
    </source>
</evidence>
<dbReference type="AlphaFoldDB" id="A0A6A3AGE0"/>
<keyword evidence="2" id="KW-1185">Reference proteome</keyword>
<protein>
    <submittedName>
        <fullName evidence="1">Uncharacterized protein</fullName>
    </submittedName>
</protein>
<reference evidence="1" key="1">
    <citation type="submission" date="2019-09" db="EMBL/GenBank/DDBJ databases">
        <title>Draft genome information of white flower Hibiscus syriacus.</title>
        <authorList>
            <person name="Kim Y.-M."/>
        </authorList>
    </citation>
    <scope>NUCLEOTIDE SEQUENCE [LARGE SCALE GENOMIC DNA]</scope>
    <source>
        <strain evidence="1">YM2019G1</strain>
    </source>
</reference>
<organism evidence="1 2">
    <name type="scientific">Hibiscus syriacus</name>
    <name type="common">Rose of Sharon</name>
    <dbReference type="NCBI Taxonomy" id="106335"/>
    <lineage>
        <taxon>Eukaryota</taxon>
        <taxon>Viridiplantae</taxon>
        <taxon>Streptophyta</taxon>
        <taxon>Embryophyta</taxon>
        <taxon>Tracheophyta</taxon>
        <taxon>Spermatophyta</taxon>
        <taxon>Magnoliopsida</taxon>
        <taxon>eudicotyledons</taxon>
        <taxon>Gunneridae</taxon>
        <taxon>Pentapetalae</taxon>
        <taxon>rosids</taxon>
        <taxon>malvids</taxon>
        <taxon>Malvales</taxon>
        <taxon>Malvaceae</taxon>
        <taxon>Malvoideae</taxon>
        <taxon>Hibiscus</taxon>
    </lineage>
</organism>
<name>A0A6A3AGE0_HIBSY</name>